<comment type="subcellular location">
    <subcellularLocation>
        <location evidence="1">Membrane</location>
    </subcellularLocation>
</comment>
<dbReference type="OrthoDB" id="60033at2759"/>
<feature type="domain" description="PAS" evidence="12">
    <location>
        <begin position="453"/>
        <end position="509"/>
    </location>
</feature>
<dbReference type="AlphaFoldDB" id="A0A9N8VQ15"/>
<evidence type="ECO:0000256" key="5">
    <source>
        <dbReference type="ARBA" id="ARBA00023012"/>
    </source>
</evidence>
<dbReference type="GO" id="GO:0000155">
    <property type="term" value="F:phosphorelay sensor kinase activity"/>
    <property type="evidence" value="ECO:0007669"/>
    <property type="project" value="InterPro"/>
</dbReference>
<dbReference type="Pfam" id="PF00072">
    <property type="entry name" value="Response_reg"/>
    <property type="match status" value="1"/>
</dbReference>
<dbReference type="Pfam" id="PF03924">
    <property type="entry name" value="CHASE"/>
    <property type="match status" value="1"/>
</dbReference>
<evidence type="ECO:0000256" key="7">
    <source>
        <dbReference type="PROSITE-ProRule" id="PRU00169"/>
    </source>
</evidence>
<evidence type="ECO:0000256" key="1">
    <source>
        <dbReference type="ARBA" id="ARBA00004370"/>
    </source>
</evidence>
<feature type="region of interest" description="Disordered" evidence="8">
    <location>
        <begin position="876"/>
        <end position="916"/>
    </location>
</feature>
<protein>
    <submittedName>
        <fullName evidence="14">4928_t:CDS:1</fullName>
    </submittedName>
</protein>
<organism evidence="14 15">
    <name type="scientific">Dentiscutata erythropus</name>
    <dbReference type="NCBI Taxonomy" id="1348616"/>
    <lineage>
        <taxon>Eukaryota</taxon>
        <taxon>Fungi</taxon>
        <taxon>Fungi incertae sedis</taxon>
        <taxon>Mucoromycota</taxon>
        <taxon>Glomeromycotina</taxon>
        <taxon>Glomeromycetes</taxon>
        <taxon>Diversisporales</taxon>
        <taxon>Gigasporaceae</taxon>
        <taxon>Dentiscutata</taxon>
    </lineage>
</organism>
<dbReference type="InterPro" id="IPR036890">
    <property type="entry name" value="HATPase_C_sf"/>
</dbReference>
<dbReference type="CDD" id="cd00082">
    <property type="entry name" value="HisKA"/>
    <property type="match status" value="1"/>
</dbReference>
<evidence type="ECO:0000259" key="10">
    <source>
        <dbReference type="PROSITE" id="PS50109"/>
    </source>
</evidence>
<dbReference type="NCBIfam" id="TIGR00229">
    <property type="entry name" value="sensory_box"/>
    <property type="match status" value="1"/>
</dbReference>
<dbReference type="Gene3D" id="3.30.450.350">
    <property type="entry name" value="CHASE domain"/>
    <property type="match status" value="1"/>
</dbReference>
<dbReference type="SMART" id="SM00091">
    <property type="entry name" value="PAS"/>
    <property type="match status" value="1"/>
</dbReference>
<dbReference type="Gene3D" id="3.40.50.2300">
    <property type="match status" value="1"/>
</dbReference>
<evidence type="ECO:0000256" key="2">
    <source>
        <dbReference type="ARBA" id="ARBA00022553"/>
    </source>
</evidence>
<evidence type="ECO:0000256" key="9">
    <source>
        <dbReference type="SAM" id="Phobius"/>
    </source>
</evidence>
<dbReference type="PROSITE" id="PS50839">
    <property type="entry name" value="CHASE"/>
    <property type="match status" value="1"/>
</dbReference>
<feature type="transmembrane region" description="Helical" evidence="9">
    <location>
        <begin position="405"/>
        <end position="426"/>
    </location>
</feature>
<evidence type="ECO:0000256" key="6">
    <source>
        <dbReference type="ARBA" id="ARBA00023136"/>
    </source>
</evidence>
<dbReference type="Gene3D" id="3.30.450.20">
    <property type="entry name" value="PAS domain"/>
    <property type="match status" value="1"/>
</dbReference>
<keyword evidence="15" id="KW-1185">Reference proteome</keyword>
<feature type="compositionally biased region" description="Polar residues" evidence="8">
    <location>
        <begin position="944"/>
        <end position="956"/>
    </location>
</feature>
<dbReference type="InterPro" id="IPR003594">
    <property type="entry name" value="HATPase_dom"/>
</dbReference>
<dbReference type="PROSITE" id="PS50110">
    <property type="entry name" value="RESPONSE_REGULATORY"/>
    <property type="match status" value="1"/>
</dbReference>
<accession>A0A9N8VQ15</accession>
<feature type="modified residue" description="4-aspartylphosphate" evidence="7">
    <location>
        <position position="1134"/>
    </location>
</feature>
<dbReference type="PROSITE" id="PS50112">
    <property type="entry name" value="PAS"/>
    <property type="match status" value="1"/>
</dbReference>
<dbReference type="InterPro" id="IPR042240">
    <property type="entry name" value="CHASE_sf"/>
</dbReference>
<reference evidence="14" key="1">
    <citation type="submission" date="2021-06" db="EMBL/GenBank/DDBJ databases">
        <authorList>
            <person name="Kallberg Y."/>
            <person name="Tangrot J."/>
            <person name="Rosling A."/>
        </authorList>
    </citation>
    <scope>NUCLEOTIDE SEQUENCE</scope>
    <source>
        <strain evidence="14">MA453B</strain>
    </source>
</reference>
<dbReference type="Pfam" id="PF00989">
    <property type="entry name" value="PAS"/>
    <property type="match status" value="1"/>
</dbReference>
<keyword evidence="3 9" id="KW-0812">Transmembrane</keyword>
<dbReference type="InterPro" id="IPR036097">
    <property type="entry name" value="HisK_dim/P_sf"/>
</dbReference>
<evidence type="ECO:0000259" key="11">
    <source>
        <dbReference type="PROSITE" id="PS50110"/>
    </source>
</evidence>
<evidence type="ECO:0000313" key="15">
    <source>
        <dbReference type="Proteomes" id="UP000789405"/>
    </source>
</evidence>
<name>A0A9N8VQ15_9GLOM</name>
<dbReference type="Pfam" id="PF02518">
    <property type="entry name" value="HATPase_c"/>
    <property type="match status" value="1"/>
</dbReference>
<dbReference type="SMART" id="SM01079">
    <property type="entry name" value="CHASE"/>
    <property type="match status" value="1"/>
</dbReference>
<dbReference type="InterPro" id="IPR001789">
    <property type="entry name" value="Sig_transdc_resp-reg_receiver"/>
</dbReference>
<evidence type="ECO:0000256" key="3">
    <source>
        <dbReference type="ARBA" id="ARBA00022692"/>
    </source>
</evidence>
<sequence length="1218" mass="137408">MPLQRWFFVKDISNNNCFHQCILYYVTRIFPVSNQMSEQTIGTHFPFDLQTQKALAATEIPEKTNTISADNVDLYTKGCHEVGGKGLHSSERFFNRIRPSPQTLSTIIIPIIILILGIFMGLAVFFVILGQERRRYRLDFGFYCEERMNAIISGFWKNLATAKDFCAFMSVTPNVTREIVNKYGNLSSMTNMNIRSVTFAPLVKGVDRLSWEKDNAIIMKQYDSHGQVVTREYNISAEYFPLQYILPWRTDSINAIGFDVYSQPERQRSVDIARQTKNVSVTSSVQLAFNTSVNGVLVFFPFFKNLTNPNFIPPDRDIDGLVIGVYDINQSFGKIMSQFQDVGLAIKITDLGYDSMIYDSSMPGVKYQGNFIVEYEHKLADRNWTYQCMPKESSYNYAVSKTMPAVSLVLFTLFFGLLGFLTSRYFRKYLSARDKVSIQTQKLGITQNLLKAITADSKAVLEAIADPLIALNSKGEIVGANEHALRLTGYSPHDIKVQNRMHVYQLLLPVVETPAEEREISDYDPTQVPVRPGMRDVMARRKDGTCFEAEANFSQQVVEKNYFTQVVMFRDVSFKKENERAVMDAKKEAEMANQSKTEFLFFLCHEIRNPIHAIFGFAEMLKNSFKEKEQEELDYIMSAGKFLSFIVNDILDLTHLTNPNPYEIELKCEPFELHVLISNVAKIQSVAATNKKINIKSIIHGDIPRNISGDARRIEQVINKLIARSIEIAPEGGIVELEIQALLFHYARGVLLRFSVLDESEGLSSDKEISELFKPYSKTNSSIGSRFHAQGLSMALAQAIVKVMGGKLHVDKSSKKQPGNRVWFDIWLRTDDKIIRDNFKRGSFDAAVSPTNSTDETYMDYSAEFKAQLRSSRSISLSKSRHSIRPYKSTLRRKRRQRLSSGGEESDDGNNNSIIKGNFFQRNGSVRISGTGFGGADDTENLSEDNPFTQEPMYNSSLRTPSIKLKSEASIITPPRSPISLNTQNATSSQRSVAIDEHSNQHFYINIQKSPVQAIISSKNTPLTPPSSSHAAHPPLLATSDQTENNTVDSSNVNVTPSIVSLSLPTSQTYQVEQSLPQTLKVLLVEDNLICQRVTSKMLSRNNYFVDIANNGKEAIDMVEEATNMGGYSCILMDIITPVMNGYEATKLLRERGVDIPILALTANSFNSDFKKAIDVGMDAFLTKPIKEEELIVAIKKEIEKHKSRHHDSEETNNNIES</sequence>
<dbReference type="Gene3D" id="3.30.565.10">
    <property type="entry name" value="Histidine kinase-like ATPase, C-terminal domain"/>
    <property type="match status" value="1"/>
</dbReference>
<feature type="domain" description="Response regulatory" evidence="11">
    <location>
        <begin position="1081"/>
        <end position="1199"/>
    </location>
</feature>
<dbReference type="InterPro" id="IPR000014">
    <property type="entry name" value="PAS"/>
</dbReference>
<dbReference type="SMART" id="SM00387">
    <property type="entry name" value="HATPase_c"/>
    <property type="match status" value="1"/>
</dbReference>
<evidence type="ECO:0000313" key="14">
    <source>
        <dbReference type="EMBL" id="CAG8456732.1"/>
    </source>
</evidence>
<dbReference type="SUPFAM" id="SSF52172">
    <property type="entry name" value="CheY-like"/>
    <property type="match status" value="1"/>
</dbReference>
<feature type="transmembrane region" description="Helical" evidence="9">
    <location>
        <begin position="107"/>
        <end position="129"/>
    </location>
</feature>
<dbReference type="CDD" id="cd17546">
    <property type="entry name" value="REC_hyHK_CKI1_RcsC-like"/>
    <property type="match status" value="1"/>
</dbReference>
<comment type="caution">
    <text evidence="14">The sequence shown here is derived from an EMBL/GenBank/DDBJ whole genome shotgun (WGS) entry which is preliminary data.</text>
</comment>
<gene>
    <name evidence="14" type="ORF">DERYTH_LOCUS805</name>
</gene>
<dbReference type="InterPro" id="IPR011006">
    <property type="entry name" value="CheY-like_superfamily"/>
</dbReference>
<dbReference type="SUPFAM" id="SSF55785">
    <property type="entry name" value="PYP-like sensor domain (PAS domain)"/>
    <property type="match status" value="1"/>
</dbReference>
<dbReference type="SUPFAM" id="SSF47384">
    <property type="entry name" value="Homodimeric domain of signal transducing histidine kinase"/>
    <property type="match status" value="1"/>
</dbReference>
<dbReference type="GO" id="GO:0016020">
    <property type="term" value="C:membrane"/>
    <property type="evidence" value="ECO:0007669"/>
    <property type="project" value="UniProtKB-SubCell"/>
</dbReference>
<dbReference type="GO" id="GO:0006355">
    <property type="term" value="P:regulation of DNA-templated transcription"/>
    <property type="evidence" value="ECO:0007669"/>
    <property type="project" value="InterPro"/>
</dbReference>
<dbReference type="PROSITE" id="PS50109">
    <property type="entry name" value="HIS_KIN"/>
    <property type="match status" value="1"/>
</dbReference>
<dbReference type="SUPFAM" id="SSF55874">
    <property type="entry name" value="ATPase domain of HSP90 chaperone/DNA topoisomerase II/histidine kinase"/>
    <property type="match status" value="1"/>
</dbReference>
<evidence type="ECO:0000256" key="8">
    <source>
        <dbReference type="SAM" id="MobiDB-lite"/>
    </source>
</evidence>
<keyword evidence="4 9" id="KW-1133">Transmembrane helix</keyword>
<feature type="compositionally biased region" description="Basic residues" evidence="8">
    <location>
        <begin position="879"/>
        <end position="898"/>
    </location>
</feature>
<dbReference type="InterPro" id="IPR005467">
    <property type="entry name" value="His_kinase_dom"/>
</dbReference>
<dbReference type="Gene3D" id="1.10.287.130">
    <property type="match status" value="1"/>
</dbReference>
<evidence type="ECO:0000256" key="4">
    <source>
        <dbReference type="ARBA" id="ARBA00022989"/>
    </source>
</evidence>
<feature type="compositionally biased region" description="Low complexity" evidence="8">
    <location>
        <begin position="1026"/>
        <end position="1048"/>
    </location>
</feature>
<dbReference type="InterPro" id="IPR003661">
    <property type="entry name" value="HisK_dim/P_dom"/>
</dbReference>
<evidence type="ECO:0000259" key="13">
    <source>
        <dbReference type="PROSITE" id="PS50839"/>
    </source>
</evidence>
<dbReference type="InterPro" id="IPR035965">
    <property type="entry name" value="PAS-like_dom_sf"/>
</dbReference>
<dbReference type="PANTHER" id="PTHR45339">
    <property type="entry name" value="HYBRID SIGNAL TRANSDUCTION HISTIDINE KINASE J"/>
    <property type="match status" value="1"/>
</dbReference>
<keyword evidence="6 9" id="KW-0472">Membrane</keyword>
<dbReference type="InterPro" id="IPR013767">
    <property type="entry name" value="PAS_fold"/>
</dbReference>
<dbReference type="InterPro" id="IPR006189">
    <property type="entry name" value="CHASE_dom"/>
</dbReference>
<feature type="region of interest" description="Disordered" evidence="8">
    <location>
        <begin position="930"/>
        <end position="956"/>
    </location>
</feature>
<dbReference type="Pfam" id="PF00512">
    <property type="entry name" value="HisKA"/>
    <property type="match status" value="1"/>
</dbReference>
<feature type="region of interest" description="Disordered" evidence="8">
    <location>
        <begin position="1018"/>
        <end position="1048"/>
    </location>
</feature>
<keyword evidence="5" id="KW-0902">Two-component regulatory system</keyword>
<dbReference type="EMBL" id="CAJVPY010000192">
    <property type="protein sequence ID" value="CAG8456732.1"/>
    <property type="molecule type" value="Genomic_DNA"/>
</dbReference>
<proteinExistence type="predicted"/>
<dbReference type="SMART" id="SM00448">
    <property type="entry name" value="REC"/>
    <property type="match status" value="1"/>
</dbReference>
<dbReference type="PANTHER" id="PTHR45339:SF1">
    <property type="entry name" value="HYBRID SIGNAL TRANSDUCTION HISTIDINE KINASE J"/>
    <property type="match status" value="1"/>
</dbReference>
<evidence type="ECO:0000259" key="12">
    <source>
        <dbReference type="PROSITE" id="PS50112"/>
    </source>
</evidence>
<feature type="domain" description="Histidine kinase" evidence="10">
    <location>
        <begin position="602"/>
        <end position="830"/>
    </location>
</feature>
<keyword evidence="2 7" id="KW-0597">Phosphoprotein</keyword>
<feature type="domain" description="CHASE" evidence="13">
    <location>
        <begin position="238"/>
        <end position="387"/>
    </location>
</feature>
<dbReference type="SMART" id="SM00388">
    <property type="entry name" value="HisKA"/>
    <property type="match status" value="1"/>
</dbReference>
<dbReference type="CDD" id="cd00130">
    <property type="entry name" value="PAS"/>
    <property type="match status" value="1"/>
</dbReference>
<dbReference type="Proteomes" id="UP000789405">
    <property type="component" value="Unassembled WGS sequence"/>
</dbReference>